<accession>A0A1V1PA57</accession>
<dbReference type="Proteomes" id="UP000189670">
    <property type="component" value="Unassembled WGS sequence"/>
</dbReference>
<evidence type="ECO:0000313" key="2">
    <source>
        <dbReference type="EMBL" id="ETR71809.1"/>
    </source>
</evidence>
<protein>
    <submittedName>
        <fullName evidence="2">Chromosome partitioning protein</fullName>
    </submittedName>
</protein>
<dbReference type="SUPFAM" id="SSF52540">
    <property type="entry name" value="P-loop containing nucleoside triphosphate hydrolases"/>
    <property type="match status" value="1"/>
</dbReference>
<dbReference type="PANTHER" id="PTHR13696:SF52">
    <property type="entry name" value="PARA FAMILY PROTEIN CT_582"/>
    <property type="match status" value="1"/>
</dbReference>
<comment type="caution">
    <text evidence="2">The sequence shown here is derived from an EMBL/GenBank/DDBJ whole genome shotgun (WGS) entry which is preliminary data.</text>
</comment>
<organism evidence="2 3">
    <name type="scientific">Candidatus Magnetoglobus multicellularis str. Araruama</name>
    <dbReference type="NCBI Taxonomy" id="890399"/>
    <lineage>
        <taxon>Bacteria</taxon>
        <taxon>Pseudomonadati</taxon>
        <taxon>Thermodesulfobacteriota</taxon>
        <taxon>Desulfobacteria</taxon>
        <taxon>Desulfobacterales</taxon>
        <taxon>Desulfobacteraceae</taxon>
        <taxon>Candidatus Magnetoglobus</taxon>
    </lineage>
</organism>
<dbReference type="PANTHER" id="PTHR13696">
    <property type="entry name" value="P-LOOP CONTAINING NUCLEOSIDE TRIPHOSPHATE HYDROLASE"/>
    <property type="match status" value="1"/>
</dbReference>
<sequence>MKNSWRNQSKYYKEIIDMRRVVFNQKGGVGKTTITCNLAAIYAANGKKTLVIDLDPQSNSSQYLLGDSYYSMEQTALDYFNSMLTFNLFGTDPNDLPKFIHQTPFKNLYIMPAHPDLDDLQGKLEARYKMFKLRQSLEMLSDYDYIFIDTPPALNFYSRSALIASDACLIPFDCDHFSRNALYRLLNSVAEIRFDHNTTLEVEGIVVNQFQARARLPKVIVQELIDEGLPVMKPYISYSIRIRESHDYAKPMIHFDPNHKITEEYTQLYQSLNQVKTTHT</sequence>
<dbReference type="AlphaFoldDB" id="A0A1V1PA57"/>
<dbReference type="InterPro" id="IPR027417">
    <property type="entry name" value="P-loop_NTPase"/>
</dbReference>
<dbReference type="InterPro" id="IPR050678">
    <property type="entry name" value="DNA_Partitioning_ATPase"/>
</dbReference>
<dbReference type="Gene3D" id="3.40.50.300">
    <property type="entry name" value="P-loop containing nucleotide triphosphate hydrolases"/>
    <property type="match status" value="1"/>
</dbReference>
<name>A0A1V1PA57_9BACT</name>
<evidence type="ECO:0000259" key="1">
    <source>
        <dbReference type="Pfam" id="PF13614"/>
    </source>
</evidence>
<gene>
    <name evidence="2" type="ORF">OMM_02207</name>
</gene>
<dbReference type="Pfam" id="PF13614">
    <property type="entry name" value="AAA_31"/>
    <property type="match status" value="1"/>
</dbReference>
<reference evidence="3" key="1">
    <citation type="submission" date="2012-11" db="EMBL/GenBank/DDBJ databases">
        <authorList>
            <person name="Lucero-Rivera Y.E."/>
            <person name="Tovar-Ramirez D."/>
        </authorList>
    </citation>
    <scope>NUCLEOTIDE SEQUENCE [LARGE SCALE GENOMIC DNA]</scope>
    <source>
        <strain evidence="3">Araruama</strain>
    </source>
</reference>
<proteinExistence type="predicted"/>
<feature type="domain" description="AAA" evidence="1">
    <location>
        <begin position="22"/>
        <end position="201"/>
    </location>
</feature>
<dbReference type="EMBL" id="ATBP01000219">
    <property type="protein sequence ID" value="ETR71809.1"/>
    <property type="molecule type" value="Genomic_DNA"/>
</dbReference>
<dbReference type="CDD" id="cd02042">
    <property type="entry name" value="ParAB_family"/>
    <property type="match status" value="1"/>
</dbReference>
<dbReference type="InterPro" id="IPR025669">
    <property type="entry name" value="AAA_dom"/>
</dbReference>
<evidence type="ECO:0000313" key="3">
    <source>
        <dbReference type="Proteomes" id="UP000189670"/>
    </source>
</evidence>